<evidence type="ECO:0000256" key="1">
    <source>
        <dbReference type="ARBA" id="ARBA00022484"/>
    </source>
</evidence>
<reference evidence="4" key="1">
    <citation type="submission" date="2012-07" db="EMBL/GenBank/DDBJ databases">
        <title>Molecular characterization of enteric viral pathogens of Uttarakhand, India.</title>
        <authorList>
            <person name="Malik Y.P.S."/>
            <person name="Sharma K."/>
            <person name="Batra M."/>
            <person name="Sharma A.K."/>
            <person name="Kumar N."/>
            <person name="Vaid N."/>
        </authorList>
    </citation>
    <scope>NUCLEOTIDE SEQUENCE</scope>
    <source>
        <strain evidence="4">GI/PBV/Bovine/India/PTN/2009 P2</strain>
    </source>
</reference>
<keyword evidence="2" id="KW-0808">Transferase</keyword>
<protein>
    <submittedName>
        <fullName evidence="4">RNA-dependent RNA polymerase</fullName>
    </submittedName>
</protein>
<name>S4U3T5_9VIRU</name>
<feature type="non-terminal residue" evidence="4">
    <location>
        <position position="1"/>
    </location>
</feature>
<organism evidence="4">
    <name type="scientific">Picobirnavirus GI/PBV/Bovine/India/PTN/2009 P2</name>
    <dbReference type="NCBI Taxonomy" id="1307523"/>
    <lineage>
        <taxon>Viruses</taxon>
        <taxon>Riboviria</taxon>
        <taxon>Orthornavirae</taxon>
        <taxon>Pisuviricota</taxon>
        <taxon>Duplopiviricetes</taxon>
        <taxon>Durnavirales</taxon>
        <taxon>Picobirnaviridae</taxon>
        <taxon>Orthopicobirnavirus</taxon>
    </lineage>
</organism>
<feature type="non-terminal residue" evidence="4">
    <location>
        <position position="139"/>
    </location>
</feature>
<dbReference type="EMBL" id="JX310440">
    <property type="protein sequence ID" value="AGH88801.1"/>
    <property type="molecule type" value="Genomic_RNA"/>
</dbReference>
<evidence type="ECO:0000256" key="3">
    <source>
        <dbReference type="ARBA" id="ARBA00022695"/>
    </source>
</evidence>
<dbReference type="GO" id="GO:0003968">
    <property type="term" value="F:RNA-directed RNA polymerase activity"/>
    <property type="evidence" value="ECO:0007669"/>
    <property type="project" value="UniProtKB-KW"/>
</dbReference>
<dbReference type="InterPro" id="IPR043502">
    <property type="entry name" value="DNA/RNA_pol_sf"/>
</dbReference>
<accession>S4U3T5</accession>
<evidence type="ECO:0000313" key="4">
    <source>
        <dbReference type="EMBL" id="AGH88801.1"/>
    </source>
</evidence>
<keyword evidence="1 4" id="KW-0696">RNA-directed RNA polymerase</keyword>
<keyword evidence="3" id="KW-0548">Nucleotidyltransferase</keyword>
<proteinExistence type="predicted"/>
<sequence length="139" mass="15603">QEGGPEKDDDKQRVVGMLPFGVNVIELQVYQPLMEKVQSFNLVPAWVSMESADDRITDLLDTKNEDDVVVCTDFSKLDHHLGPSRQLAARQMFEGILSTDQDSHKWLEEVFPIKYEIPLAYDWGKIRPGKHGMGSGSGG</sequence>
<gene>
    <name evidence="4" type="primary">RdRp</name>
</gene>
<dbReference type="SUPFAM" id="SSF56672">
    <property type="entry name" value="DNA/RNA polymerases"/>
    <property type="match status" value="1"/>
</dbReference>
<evidence type="ECO:0000256" key="2">
    <source>
        <dbReference type="ARBA" id="ARBA00022679"/>
    </source>
</evidence>